<feature type="region of interest" description="Disordered" evidence="1">
    <location>
        <begin position="94"/>
        <end position="123"/>
    </location>
</feature>
<proteinExistence type="predicted"/>
<dbReference type="EMBL" id="JAVHNQ010000003">
    <property type="protein sequence ID" value="KAK6352950.1"/>
    <property type="molecule type" value="Genomic_DNA"/>
</dbReference>
<sequence length="304" mass="33619">MITLHDLLKSPYTRNFFLLLPFLLLGSLILFLLSRADTLRAGAGLQPPPQVEVAPAATPTNDEDEDPVEADAAGIEPGYEEEVDVAELLAEAAGGNIPDDDGEDIEDGRPGPAATRAPKQRGIVGKKKARNLEMRDRRRAYNEFLQNQARERRTRERALEADTQPALFAEKQRRALAEITIEKRKQKEREEQRALEAQNAAYIASLRALIAQISSSGECGKISLRTLGHRIGKDEEWVRRTMKTSKIQLDPAGTGKVVSLVTKSGWLVRVGSEELATIAARVEKAGKMSWEDLGSELESCLKRL</sequence>
<dbReference type="AlphaFoldDB" id="A0AAV9V055"/>
<reference evidence="2 3" key="1">
    <citation type="submission" date="2019-10" db="EMBL/GenBank/DDBJ databases">
        <authorList>
            <person name="Palmer J.M."/>
        </authorList>
    </citation>
    <scope>NUCLEOTIDE SEQUENCE [LARGE SCALE GENOMIC DNA]</scope>
    <source>
        <strain evidence="2 3">TWF696</strain>
    </source>
</reference>
<evidence type="ECO:0000256" key="1">
    <source>
        <dbReference type="SAM" id="MobiDB-lite"/>
    </source>
</evidence>
<organism evidence="2 3">
    <name type="scientific">Orbilia brochopaga</name>
    <dbReference type="NCBI Taxonomy" id="3140254"/>
    <lineage>
        <taxon>Eukaryota</taxon>
        <taxon>Fungi</taxon>
        <taxon>Dikarya</taxon>
        <taxon>Ascomycota</taxon>
        <taxon>Pezizomycotina</taxon>
        <taxon>Orbiliomycetes</taxon>
        <taxon>Orbiliales</taxon>
        <taxon>Orbiliaceae</taxon>
        <taxon>Orbilia</taxon>
    </lineage>
</organism>
<dbReference type="Proteomes" id="UP001375240">
    <property type="component" value="Unassembled WGS sequence"/>
</dbReference>
<evidence type="ECO:0000313" key="2">
    <source>
        <dbReference type="EMBL" id="KAK6352950.1"/>
    </source>
</evidence>
<comment type="caution">
    <text evidence="2">The sequence shown here is derived from an EMBL/GenBank/DDBJ whole genome shotgun (WGS) entry which is preliminary data.</text>
</comment>
<evidence type="ECO:0000313" key="3">
    <source>
        <dbReference type="Proteomes" id="UP001375240"/>
    </source>
</evidence>
<name>A0AAV9V055_9PEZI</name>
<gene>
    <name evidence="2" type="ORF">TWF696_004943</name>
</gene>
<feature type="region of interest" description="Disordered" evidence="1">
    <location>
        <begin position="43"/>
        <end position="68"/>
    </location>
</feature>
<feature type="compositionally biased region" description="Low complexity" evidence="1">
    <location>
        <begin position="51"/>
        <end position="60"/>
    </location>
</feature>
<protein>
    <submittedName>
        <fullName evidence="2">Uncharacterized protein</fullName>
    </submittedName>
</protein>
<keyword evidence="3" id="KW-1185">Reference proteome</keyword>
<accession>A0AAV9V055</accession>